<keyword evidence="4" id="KW-0653">Protein transport</keyword>
<keyword evidence="3" id="KW-0813">Transport</keyword>
<evidence type="ECO:0000259" key="7">
    <source>
        <dbReference type="Pfam" id="PF12850"/>
    </source>
</evidence>
<sequence length="259" mass="27199">MVLVLVLGDLHIPHRIHDLPPKFKKLLAPAGKISQVLCTGNVCDRETLEYLRGIVGGGGGDGLGEVFVVKGDYDELPSLPSSHVITHSSPQGHTSLRIGLIHGHQSLPLGSLDALSAIARQMDVDVLVSGATHAVQAVEYDGRFYLNPGSATGAWTGHPTTATSTASTPATSDSASPPSASTADRYRDPPPSFALMDIQGSVIVTYVYQYIDGDVKVEKVEWRKPDSLVPSGAKSPGIMPQSIPSPGPPRAVSPQGAGW</sequence>
<keyword evidence="9" id="KW-1185">Reference proteome</keyword>
<dbReference type="AlphaFoldDB" id="A0A6A4HAT7"/>
<evidence type="ECO:0000256" key="1">
    <source>
        <dbReference type="ARBA" id="ARBA00005945"/>
    </source>
</evidence>
<evidence type="ECO:0000256" key="3">
    <source>
        <dbReference type="ARBA" id="ARBA00022448"/>
    </source>
</evidence>
<feature type="region of interest" description="Disordered" evidence="6">
    <location>
        <begin position="227"/>
        <end position="259"/>
    </location>
</feature>
<proteinExistence type="inferred from homology"/>
<reference evidence="8" key="1">
    <citation type="journal article" date="2019" name="Environ. Microbiol.">
        <title>Fungal ecological strategies reflected in gene transcription - a case study of two litter decomposers.</title>
        <authorList>
            <person name="Barbi F."/>
            <person name="Kohler A."/>
            <person name="Barry K."/>
            <person name="Baskaran P."/>
            <person name="Daum C."/>
            <person name="Fauchery L."/>
            <person name="Ihrmark K."/>
            <person name="Kuo A."/>
            <person name="LaButti K."/>
            <person name="Lipzen A."/>
            <person name="Morin E."/>
            <person name="Grigoriev I.V."/>
            <person name="Henrissat B."/>
            <person name="Lindahl B."/>
            <person name="Martin F."/>
        </authorList>
    </citation>
    <scope>NUCLEOTIDE SEQUENCE</scope>
    <source>
        <strain evidence="8">JB14</strain>
    </source>
</reference>
<dbReference type="GO" id="GO:0005829">
    <property type="term" value="C:cytosol"/>
    <property type="evidence" value="ECO:0007669"/>
    <property type="project" value="GOC"/>
</dbReference>
<evidence type="ECO:0000256" key="4">
    <source>
        <dbReference type="ARBA" id="ARBA00022927"/>
    </source>
</evidence>
<evidence type="ECO:0000313" key="8">
    <source>
        <dbReference type="EMBL" id="KAE9394758.1"/>
    </source>
</evidence>
<name>A0A6A4HAT7_9AGAR</name>
<dbReference type="NCBIfam" id="TIGR00040">
    <property type="entry name" value="yfcE"/>
    <property type="match status" value="1"/>
</dbReference>
<dbReference type="PANTHER" id="PTHR11124">
    <property type="entry name" value="VACUOLAR SORTING PROTEIN VPS29"/>
    <property type="match status" value="1"/>
</dbReference>
<organism evidence="8 9">
    <name type="scientific">Gymnopus androsaceus JB14</name>
    <dbReference type="NCBI Taxonomy" id="1447944"/>
    <lineage>
        <taxon>Eukaryota</taxon>
        <taxon>Fungi</taxon>
        <taxon>Dikarya</taxon>
        <taxon>Basidiomycota</taxon>
        <taxon>Agaricomycotina</taxon>
        <taxon>Agaricomycetes</taxon>
        <taxon>Agaricomycetidae</taxon>
        <taxon>Agaricales</taxon>
        <taxon>Marasmiineae</taxon>
        <taxon>Omphalotaceae</taxon>
        <taxon>Gymnopus</taxon>
    </lineage>
</organism>
<dbReference type="InterPro" id="IPR000979">
    <property type="entry name" value="Phosphodiesterase_MJ0936/Vps29"/>
</dbReference>
<dbReference type="InterPro" id="IPR028661">
    <property type="entry name" value="Vps29"/>
</dbReference>
<dbReference type="OrthoDB" id="10258130at2759"/>
<feature type="compositionally biased region" description="Low complexity" evidence="6">
    <location>
        <begin position="159"/>
        <end position="183"/>
    </location>
</feature>
<feature type="region of interest" description="Disordered" evidence="6">
    <location>
        <begin position="152"/>
        <end position="188"/>
    </location>
</feature>
<accession>A0A6A4HAT7</accession>
<dbReference type="InterPro" id="IPR029052">
    <property type="entry name" value="Metallo-depent_PP-like"/>
</dbReference>
<evidence type="ECO:0000256" key="5">
    <source>
        <dbReference type="RuleBase" id="RU362040"/>
    </source>
</evidence>
<dbReference type="Gene3D" id="3.60.21.10">
    <property type="match status" value="1"/>
</dbReference>
<gene>
    <name evidence="8" type="ORF">BT96DRAFT_978388</name>
</gene>
<dbReference type="Proteomes" id="UP000799118">
    <property type="component" value="Unassembled WGS sequence"/>
</dbReference>
<feature type="domain" description="Calcineurin-like phosphoesterase" evidence="7">
    <location>
        <begin position="4"/>
        <end position="163"/>
    </location>
</feature>
<evidence type="ECO:0000256" key="6">
    <source>
        <dbReference type="SAM" id="MobiDB-lite"/>
    </source>
</evidence>
<dbReference type="InterPro" id="IPR024654">
    <property type="entry name" value="Calcineurin-like_PHP_lpxH"/>
</dbReference>
<dbReference type="EMBL" id="ML769544">
    <property type="protein sequence ID" value="KAE9394758.1"/>
    <property type="molecule type" value="Genomic_DNA"/>
</dbReference>
<protein>
    <recommendedName>
        <fullName evidence="2 5">Vacuolar protein sorting-associated protein 29</fullName>
    </recommendedName>
</protein>
<dbReference type="GO" id="GO:0015031">
    <property type="term" value="P:protein transport"/>
    <property type="evidence" value="ECO:0007669"/>
    <property type="project" value="UniProtKB-KW"/>
</dbReference>
<dbReference type="Pfam" id="PF12850">
    <property type="entry name" value="Metallophos_2"/>
    <property type="match status" value="1"/>
</dbReference>
<comment type="similarity">
    <text evidence="1 5">Belongs to the VPS29 family.</text>
</comment>
<dbReference type="GO" id="GO:0042147">
    <property type="term" value="P:retrograde transport, endosome to Golgi"/>
    <property type="evidence" value="ECO:0007669"/>
    <property type="project" value="InterPro"/>
</dbReference>
<evidence type="ECO:0000313" key="9">
    <source>
        <dbReference type="Proteomes" id="UP000799118"/>
    </source>
</evidence>
<dbReference type="GO" id="GO:0030904">
    <property type="term" value="C:retromer complex"/>
    <property type="evidence" value="ECO:0007669"/>
    <property type="project" value="InterPro"/>
</dbReference>
<dbReference type="CDD" id="cd07394">
    <property type="entry name" value="MPP_Vps29"/>
    <property type="match status" value="1"/>
</dbReference>
<dbReference type="SUPFAM" id="SSF56300">
    <property type="entry name" value="Metallo-dependent phosphatases"/>
    <property type="match status" value="1"/>
</dbReference>
<evidence type="ECO:0000256" key="2">
    <source>
        <dbReference type="ARBA" id="ARBA00017767"/>
    </source>
</evidence>